<reference evidence="1" key="1">
    <citation type="submission" date="2016-04" db="EMBL/GenBank/DDBJ databases">
        <authorList>
            <person name="Evans L.H."/>
            <person name="Alamgir A."/>
            <person name="Owens N."/>
            <person name="Weber N.D."/>
            <person name="Virtaneva K."/>
            <person name="Barbian K."/>
            <person name="Babar A."/>
            <person name="Rosenke K."/>
        </authorList>
    </citation>
    <scope>NUCLEOTIDE SEQUENCE</scope>
    <source>
        <strain evidence="1">86</strain>
    </source>
</reference>
<name>A0A212JT84_9PROT</name>
<organism evidence="1">
    <name type="scientific">uncultured Alphaproteobacteria bacterium</name>
    <dbReference type="NCBI Taxonomy" id="91750"/>
    <lineage>
        <taxon>Bacteria</taxon>
        <taxon>Pseudomonadati</taxon>
        <taxon>Pseudomonadota</taxon>
        <taxon>Alphaproteobacteria</taxon>
        <taxon>environmental samples</taxon>
    </lineage>
</organism>
<evidence type="ECO:0000313" key="1">
    <source>
        <dbReference type="EMBL" id="SBW02649.1"/>
    </source>
</evidence>
<protein>
    <recommendedName>
        <fullName evidence="2">Lipoprotein</fullName>
    </recommendedName>
</protein>
<dbReference type="PROSITE" id="PS51257">
    <property type="entry name" value="PROKAR_LIPOPROTEIN"/>
    <property type="match status" value="1"/>
</dbReference>
<gene>
    <name evidence="1" type="ORF">KL86APRO_11623</name>
</gene>
<accession>A0A212JT84</accession>
<dbReference type="EMBL" id="FLUO01000001">
    <property type="protein sequence ID" value="SBW02649.1"/>
    <property type="molecule type" value="Genomic_DNA"/>
</dbReference>
<dbReference type="AlphaFoldDB" id="A0A212JT84"/>
<evidence type="ECO:0008006" key="2">
    <source>
        <dbReference type="Google" id="ProtNLM"/>
    </source>
</evidence>
<sequence>MSRNLAGLIAVAAALAGCGQHMEDIPTAGIKGFTPFEHGYHALLAIDVATLIVTDKLMVDHVVSFVRHEDCSAVRASQGEPYCRPIRVAYVPAPEPFCYRTLADANCFTTPNPYGSDHRMGTYLPGITRVR</sequence>
<proteinExistence type="predicted"/>